<dbReference type="OrthoDB" id="9806326at2"/>
<reference evidence="2 4" key="1">
    <citation type="submission" date="2015-04" db="EMBL/GenBank/DDBJ databases">
        <title>The draft genome sequence of Roseovarius indicus B108T.</title>
        <authorList>
            <person name="Li G."/>
            <person name="Lai Q."/>
            <person name="Shao Z."/>
            <person name="Yan P."/>
        </authorList>
    </citation>
    <scope>NUCLEOTIDE SEQUENCE [LARGE SCALE GENOMIC DNA]</scope>
    <source>
        <strain evidence="2 4">B108</strain>
    </source>
</reference>
<organism evidence="2 4">
    <name type="scientific">Roseovarius indicus</name>
    <dbReference type="NCBI Taxonomy" id="540747"/>
    <lineage>
        <taxon>Bacteria</taxon>
        <taxon>Pseudomonadati</taxon>
        <taxon>Pseudomonadota</taxon>
        <taxon>Alphaproteobacteria</taxon>
        <taxon>Rhodobacterales</taxon>
        <taxon>Roseobacteraceae</taxon>
        <taxon>Roseovarius</taxon>
    </lineage>
</organism>
<dbReference type="EMBL" id="LAXI01000012">
    <property type="protein sequence ID" value="KRS16639.1"/>
    <property type="molecule type" value="Genomic_DNA"/>
</dbReference>
<dbReference type="PANTHER" id="PTHR40590:SF1">
    <property type="entry name" value="CYTOPLASMIC PROTEIN"/>
    <property type="match status" value="1"/>
</dbReference>
<dbReference type="InterPro" id="IPR047111">
    <property type="entry name" value="YbaP-like"/>
</dbReference>
<dbReference type="InterPro" id="IPR002816">
    <property type="entry name" value="TraB/PrgY/GumN_fam"/>
</dbReference>
<reference evidence="3 5" key="2">
    <citation type="submission" date="2018-08" db="EMBL/GenBank/DDBJ databases">
        <title>Genetic Globetrotter - A new plasmid hitch-hiking vast phylogenetic and geographic distances.</title>
        <authorList>
            <person name="Vollmers J."/>
            <person name="Petersen J."/>
        </authorList>
    </citation>
    <scope>NUCLEOTIDE SEQUENCE [LARGE SCALE GENOMIC DNA]</scope>
    <source>
        <strain evidence="3 5">DSM 26383</strain>
    </source>
</reference>
<name>A0A0T5P6T7_9RHOB</name>
<evidence type="ECO:0000313" key="5">
    <source>
        <dbReference type="Proteomes" id="UP000325785"/>
    </source>
</evidence>
<dbReference type="PATRIC" id="fig|540747.5.peg.1178"/>
<dbReference type="PANTHER" id="PTHR40590">
    <property type="entry name" value="CYTOPLASMIC PROTEIN-RELATED"/>
    <property type="match status" value="1"/>
</dbReference>
<proteinExistence type="predicted"/>
<gene>
    <name evidence="3" type="ORF">RIdsm_04156</name>
    <name evidence="2" type="ORF">XM52_17215</name>
</gene>
<dbReference type="RefSeq" id="WP_057817781.1">
    <property type="nucleotide sequence ID" value="NZ_CP031598.1"/>
</dbReference>
<keyword evidence="4" id="KW-1185">Reference proteome</keyword>
<dbReference type="Proteomes" id="UP000051401">
    <property type="component" value="Unassembled WGS sequence"/>
</dbReference>
<dbReference type="Pfam" id="PF01963">
    <property type="entry name" value="TraB_PrgY_gumN"/>
    <property type="match status" value="1"/>
</dbReference>
<evidence type="ECO:0000256" key="1">
    <source>
        <dbReference type="SAM" id="SignalP"/>
    </source>
</evidence>
<evidence type="ECO:0000313" key="2">
    <source>
        <dbReference type="EMBL" id="KRS16639.1"/>
    </source>
</evidence>
<dbReference type="STRING" id="540747.SAMN04488031_105230"/>
<protein>
    <submittedName>
        <fullName evidence="3">TraB family protein</fullName>
    </submittedName>
</protein>
<accession>A0A0T5P6T7</accession>
<evidence type="ECO:0000313" key="4">
    <source>
        <dbReference type="Proteomes" id="UP000051401"/>
    </source>
</evidence>
<dbReference type="AlphaFoldDB" id="A0A0T5P6T7"/>
<dbReference type="CDD" id="cd14789">
    <property type="entry name" value="Tiki"/>
    <property type="match status" value="1"/>
</dbReference>
<feature type="signal peptide" evidence="1">
    <location>
        <begin position="1"/>
        <end position="19"/>
    </location>
</feature>
<keyword evidence="1" id="KW-0732">Signal</keyword>
<feature type="chain" id="PRO_5010437409" evidence="1">
    <location>
        <begin position="20"/>
        <end position="328"/>
    </location>
</feature>
<sequence length="328" mass="36530">MLRLVAVILLGLQPVAARALCEGDDLIAALPEADRQQVQARAADTPYAEGLLWRARKGETEITIFGTYHFRHAETDAHLERLKPMIDAADAVYLEMSLEDQKGFQSQLASDPSIMFITEGETLPDLLGEEDWQHFKAEMEARQFPGFMAAKFKPLWAAMMLGIGPCEARNGGMEGGGIDELVGEYATEHGVGSRSLEDFAQVLNQLDSEPLEKQIEMIRMTLAWPGDADDMSYTIRERYLQQQVALMWEFSRLVTLKYGGPTAEEDFARLEQIFLTDRNTGWVDKLLAEAPGQDVVVAVGAGHLPGEIGLLHLLKQEGFTIERLPLRP</sequence>
<dbReference type="EMBL" id="CP031598">
    <property type="protein sequence ID" value="QEW28326.1"/>
    <property type="molecule type" value="Genomic_DNA"/>
</dbReference>
<dbReference type="KEGG" id="rid:RIdsm_04156"/>
<dbReference type="Proteomes" id="UP000325785">
    <property type="component" value="Chromosome"/>
</dbReference>
<evidence type="ECO:0000313" key="3">
    <source>
        <dbReference type="EMBL" id="QEW28326.1"/>
    </source>
</evidence>